<comment type="caution">
    <text evidence="2">The sequence shown here is derived from an EMBL/GenBank/DDBJ whole genome shotgun (WGS) entry which is preliminary data.</text>
</comment>
<proteinExistence type="predicted"/>
<dbReference type="Proteomes" id="UP000649955">
    <property type="component" value="Unassembled WGS sequence"/>
</dbReference>
<feature type="compositionally biased region" description="Basic and acidic residues" evidence="1">
    <location>
        <begin position="401"/>
        <end position="421"/>
    </location>
</feature>
<keyword evidence="3" id="KW-1185">Reference proteome</keyword>
<feature type="region of interest" description="Disordered" evidence="1">
    <location>
        <begin position="399"/>
        <end position="426"/>
    </location>
</feature>
<evidence type="ECO:0000313" key="2">
    <source>
        <dbReference type="EMBL" id="GHG30046.1"/>
    </source>
</evidence>
<reference evidence="3" key="1">
    <citation type="journal article" date="2019" name="Int. J. Syst. Evol. Microbiol.">
        <title>The Global Catalogue of Microorganisms (GCM) 10K type strain sequencing project: providing services to taxonomists for standard genome sequencing and annotation.</title>
        <authorList>
            <consortium name="The Broad Institute Genomics Platform"/>
            <consortium name="The Broad Institute Genome Sequencing Center for Infectious Disease"/>
            <person name="Wu L."/>
            <person name="Ma J."/>
        </authorList>
    </citation>
    <scope>NUCLEOTIDE SEQUENCE [LARGE SCALE GENOMIC DNA]</scope>
    <source>
        <strain evidence="3">CGMCC 4.7680</strain>
    </source>
</reference>
<accession>A0ABQ3KJG9</accession>
<gene>
    <name evidence="2" type="ORF">GCM10017567_57360</name>
</gene>
<protein>
    <submittedName>
        <fullName evidence="2">Uncharacterized protein</fullName>
    </submittedName>
</protein>
<dbReference type="EMBL" id="BNAW01000030">
    <property type="protein sequence ID" value="GHG30046.1"/>
    <property type="molecule type" value="Genomic_DNA"/>
</dbReference>
<evidence type="ECO:0000313" key="3">
    <source>
        <dbReference type="Proteomes" id="UP000649955"/>
    </source>
</evidence>
<sequence>MSHEFLRSRSVAPARSRAGAVGRPDAGGAPLAGAPSPALLLSLQRSVGNRAVGLVARGAVQRTVAFTRDGTPVSSVSPEEIWKAFNARMDELRSSIPEAWWVDGKAKTQLSRLSIGKAFRAARDSPTDHGTVALDSSDDLFRFCRLLIGIATGAGGNTAVGGAPSTAAPAGALAGAAAPAAPGNRQVPALTGHPKYDQMSAVIVTERVRDEIVPILDEWEEYAEQKWNALRPLFQDLKDERVAMGVAYYSAENERIRARSKSLRTAFRHLGGAKDECKSVAKGLRAANGPGLASFAALYHGTQLQGVVEWNYPDASRIENIAGNPHNIVVPTDVQPPHVRPVRGVAAALLALTVAQHRSHAKPGQPAADIALFALNNKVKPIYDRYYFQVFAGKKLHPRPKREDRVAKRAAGHKPEKETWHQKRGMVLSHERADKLLKDVQPHTWLAVPDTLRPYLQPQ</sequence>
<organism evidence="2 3">
    <name type="scientific">Amycolatopsis bullii</name>
    <dbReference type="NCBI Taxonomy" id="941987"/>
    <lineage>
        <taxon>Bacteria</taxon>
        <taxon>Bacillati</taxon>
        <taxon>Actinomycetota</taxon>
        <taxon>Actinomycetes</taxon>
        <taxon>Pseudonocardiales</taxon>
        <taxon>Pseudonocardiaceae</taxon>
        <taxon>Amycolatopsis</taxon>
    </lineage>
</organism>
<name>A0ABQ3KJG9_9PSEU</name>
<evidence type="ECO:0000256" key="1">
    <source>
        <dbReference type="SAM" id="MobiDB-lite"/>
    </source>
</evidence>